<comment type="caution">
    <text evidence="4">The sequence shown here is derived from an EMBL/GenBank/DDBJ whole genome shotgun (WGS) entry which is preliminary data.</text>
</comment>
<dbReference type="PANTHER" id="PTHR47481">
    <property type="match status" value="1"/>
</dbReference>
<evidence type="ECO:0000259" key="3">
    <source>
        <dbReference type="PROSITE" id="PS50158"/>
    </source>
</evidence>
<protein>
    <recommendedName>
        <fullName evidence="3">CCHC-type domain-containing protein</fullName>
    </recommendedName>
</protein>
<dbReference type="GO" id="GO:0008270">
    <property type="term" value="F:zinc ion binding"/>
    <property type="evidence" value="ECO:0007669"/>
    <property type="project" value="UniProtKB-KW"/>
</dbReference>
<keyword evidence="1" id="KW-0863">Zinc-finger</keyword>
<dbReference type="Pfam" id="PF14223">
    <property type="entry name" value="Retrotran_gag_2"/>
    <property type="match status" value="1"/>
</dbReference>
<organism evidence="4 5">
    <name type="scientific">Juglans regia</name>
    <name type="common">English walnut</name>
    <dbReference type="NCBI Taxonomy" id="51240"/>
    <lineage>
        <taxon>Eukaryota</taxon>
        <taxon>Viridiplantae</taxon>
        <taxon>Streptophyta</taxon>
        <taxon>Embryophyta</taxon>
        <taxon>Tracheophyta</taxon>
        <taxon>Spermatophyta</taxon>
        <taxon>Magnoliopsida</taxon>
        <taxon>eudicotyledons</taxon>
        <taxon>Gunneridae</taxon>
        <taxon>Pentapetalae</taxon>
        <taxon>rosids</taxon>
        <taxon>fabids</taxon>
        <taxon>Fagales</taxon>
        <taxon>Juglandaceae</taxon>
        <taxon>Juglans</taxon>
    </lineage>
</organism>
<dbReference type="Proteomes" id="UP000619265">
    <property type="component" value="Unassembled WGS sequence"/>
</dbReference>
<accession>A0A833WSL9</accession>
<gene>
    <name evidence="4" type="ORF">F2P56_036928</name>
</gene>
<dbReference type="Gramene" id="Jr_Scaffold_120_00030_p1">
    <property type="protein sequence ID" value="cds.Jr_Scaffold_120_00030_p1"/>
    <property type="gene ID" value="Jr_Scaffold_120_00030"/>
</dbReference>
<feature type="region of interest" description="Disordered" evidence="2">
    <location>
        <begin position="28"/>
        <end position="51"/>
    </location>
</feature>
<name>A0A833WSL9_JUGRE</name>
<dbReference type="PROSITE" id="PS50158">
    <property type="entry name" value="ZF_CCHC"/>
    <property type="match status" value="1"/>
</dbReference>
<feature type="compositionally biased region" description="Basic and acidic residues" evidence="2">
    <location>
        <begin position="403"/>
        <end position="412"/>
    </location>
</feature>
<dbReference type="EMBL" id="LIHL02000135">
    <property type="protein sequence ID" value="KAF5442046.1"/>
    <property type="molecule type" value="Genomic_DNA"/>
</dbReference>
<keyword evidence="1" id="KW-0862">Zinc</keyword>
<dbReference type="GO" id="GO:0003676">
    <property type="term" value="F:nucleic acid binding"/>
    <property type="evidence" value="ECO:0007669"/>
    <property type="project" value="InterPro"/>
</dbReference>
<proteinExistence type="predicted"/>
<keyword evidence="1" id="KW-0479">Metal-binding</keyword>
<evidence type="ECO:0000256" key="2">
    <source>
        <dbReference type="SAM" id="MobiDB-lite"/>
    </source>
</evidence>
<evidence type="ECO:0000313" key="4">
    <source>
        <dbReference type="EMBL" id="KAF5442046.1"/>
    </source>
</evidence>
<evidence type="ECO:0000256" key="1">
    <source>
        <dbReference type="PROSITE-ProRule" id="PRU00047"/>
    </source>
</evidence>
<reference evidence="4" key="2">
    <citation type="submission" date="2020-03" db="EMBL/GenBank/DDBJ databases">
        <title>Walnut 2.0.</title>
        <authorList>
            <person name="Marrano A."/>
            <person name="Britton M."/>
            <person name="Zimin A.V."/>
            <person name="Zaini P.A."/>
            <person name="Workman R."/>
            <person name="Puiu D."/>
            <person name="Bianco L."/>
            <person name="Allen B.J."/>
            <person name="Troggio M."/>
            <person name="Leslie C.A."/>
            <person name="Timp W."/>
            <person name="Dendekar A."/>
            <person name="Salzberg S.L."/>
            <person name="Neale D.B."/>
        </authorList>
    </citation>
    <scope>NUCLEOTIDE SEQUENCE</scope>
    <source>
        <tissue evidence="4">Leaves</tissue>
    </source>
</reference>
<feature type="region of interest" description="Disordered" evidence="2">
    <location>
        <begin position="270"/>
        <end position="324"/>
    </location>
</feature>
<feature type="compositionally biased region" description="Polar residues" evidence="2">
    <location>
        <begin position="310"/>
        <end position="323"/>
    </location>
</feature>
<dbReference type="InterPro" id="IPR001878">
    <property type="entry name" value="Znf_CCHC"/>
</dbReference>
<evidence type="ECO:0000313" key="5">
    <source>
        <dbReference type="Proteomes" id="UP000619265"/>
    </source>
</evidence>
<dbReference type="AlphaFoldDB" id="A0A833WSL9"/>
<dbReference type="SUPFAM" id="SSF57756">
    <property type="entry name" value="Retrovirus zinc finger-like domains"/>
    <property type="match status" value="1"/>
</dbReference>
<sequence>MKSVGIYSLKFIAVYFLYMVSEEPPSNESPIQVTTMSSSSDQNPNFNLNTQPPSAAEKPLIALNITAQINEKLTPSTFPQWRAQFEALLIGYALLDYVEGNLQCPTSAGTAADELRKIHWIRQDKLILSALLASTAPSITPLIATAKTSHEAWKKLNNLYASRSRTRAMQLKEELTLIQRGNRSITEYLHAVKALADEIAIIDHPISDDDLTLYVLNGLGPDFREIAAPIRARESSLAFEELHDLLVGHEAYLRRLEAATQHLVASANFTKTKQSAQGGNSSWSSKKSDSSRGPRGSSPGNGTQRDGRRSNANSGRPNNSSRRYQPKCQLCDQLGHIAKACPQFNSQNVSINCATTSNGKDKNWLLDSAASHNITGDLSNLSLHSEYDGTDEVLLGDGSGQDHGGDSTKRGM</sequence>
<feature type="compositionally biased region" description="Low complexity" evidence="2">
    <location>
        <begin position="293"/>
        <end position="302"/>
    </location>
</feature>
<dbReference type="PANTHER" id="PTHR47481:SF9">
    <property type="entry name" value="RETROTRANSPOSON GAG DOMAIN-CONTAINING PROTEIN"/>
    <property type="match status" value="1"/>
</dbReference>
<dbReference type="InterPro" id="IPR036875">
    <property type="entry name" value="Znf_CCHC_sf"/>
</dbReference>
<reference evidence="4" key="1">
    <citation type="submission" date="2015-10" db="EMBL/GenBank/DDBJ databases">
        <authorList>
            <person name="Martinez-Garcia P.J."/>
            <person name="Crepeau M.W."/>
            <person name="Puiu D."/>
            <person name="Gonzalez-Ibeas D."/>
            <person name="Whalen J."/>
            <person name="Stevens K."/>
            <person name="Paul R."/>
            <person name="Butterfield T."/>
            <person name="Britton M."/>
            <person name="Reagan R."/>
            <person name="Chakraborty S."/>
            <person name="Walawage S.L."/>
            <person name="Vasquez-Gross H.A."/>
            <person name="Cardeno C."/>
            <person name="Famula R."/>
            <person name="Pratt K."/>
            <person name="Kuruganti S."/>
            <person name="Aradhya M.K."/>
            <person name="Leslie C.A."/>
            <person name="Dandekar A.M."/>
            <person name="Salzberg S.L."/>
            <person name="Wegrzyn J.L."/>
            <person name="Langley C.H."/>
            <person name="Neale D.B."/>
        </authorList>
    </citation>
    <scope>NUCLEOTIDE SEQUENCE</scope>
    <source>
        <tissue evidence="4">Leaves</tissue>
    </source>
</reference>
<feature type="region of interest" description="Disordered" evidence="2">
    <location>
        <begin position="393"/>
        <end position="412"/>
    </location>
</feature>
<feature type="domain" description="CCHC-type" evidence="3">
    <location>
        <begin position="327"/>
        <end position="343"/>
    </location>
</feature>